<gene>
    <name evidence="1" type="ORF">TCM_024299</name>
</gene>
<dbReference type="Proteomes" id="UP000026915">
    <property type="component" value="Chromosome 5"/>
</dbReference>
<evidence type="ECO:0000313" key="1">
    <source>
        <dbReference type="EMBL" id="EOY08974.1"/>
    </source>
</evidence>
<proteinExistence type="predicted"/>
<name>A0A061F371_THECC</name>
<dbReference type="Gramene" id="EOY08974">
    <property type="protein sequence ID" value="EOY08974"/>
    <property type="gene ID" value="TCM_024299"/>
</dbReference>
<dbReference type="EMBL" id="CM001883">
    <property type="protein sequence ID" value="EOY08974.1"/>
    <property type="molecule type" value="Genomic_DNA"/>
</dbReference>
<sequence>MDHSYDGFSCITAGAAAAAAISASSTVDASFRSGYDNDSSPFLGLDPIPGAHYHHHCSLKFDPKILIKFLLIFKDYIELDICEGGNQESQDKGGKTSTTRTVIKMELKAVFLYVLQLLQGYYL</sequence>
<protein>
    <submittedName>
        <fullName evidence="1">Uncharacterized protein</fullName>
    </submittedName>
</protein>
<evidence type="ECO:0000313" key="2">
    <source>
        <dbReference type="Proteomes" id="UP000026915"/>
    </source>
</evidence>
<keyword evidence="2" id="KW-1185">Reference proteome</keyword>
<accession>A0A061F371</accession>
<organism evidence="1 2">
    <name type="scientific">Theobroma cacao</name>
    <name type="common">Cacao</name>
    <name type="synonym">Cocoa</name>
    <dbReference type="NCBI Taxonomy" id="3641"/>
    <lineage>
        <taxon>Eukaryota</taxon>
        <taxon>Viridiplantae</taxon>
        <taxon>Streptophyta</taxon>
        <taxon>Embryophyta</taxon>
        <taxon>Tracheophyta</taxon>
        <taxon>Spermatophyta</taxon>
        <taxon>Magnoliopsida</taxon>
        <taxon>eudicotyledons</taxon>
        <taxon>Gunneridae</taxon>
        <taxon>Pentapetalae</taxon>
        <taxon>rosids</taxon>
        <taxon>malvids</taxon>
        <taxon>Malvales</taxon>
        <taxon>Malvaceae</taxon>
        <taxon>Byttnerioideae</taxon>
        <taxon>Theobroma</taxon>
    </lineage>
</organism>
<dbReference type="AlphaFoldDB" id="A0A061F371"/>
<dbReference type="InParanoid" id="A0A061F371"/>
<reference evidence="1 2" key="1">
    <citation type="journal article" date="2013" name="Genome Biol.">
        <title>The genome sequence of the most widely cultivated cacao type and its use to identify candidate genes regulating pod color.</title>
        <authorList>
            <person name="Motamayor J.C."/>
            <person name="Mockaitis K."/>
            <person name="Schmutz J."/>
            <person name="Haiminen N."/>
            <person name="Iii D.L."/>
            <person name="Cornejo O."/>
            <person name="Findley S.D."/>
            <person name="Zheng P."/>
            <person name="Utro F."/>
            <person name="Royaert S."/>
            <person name="Saski C."/>
            <person name="Jenkins J."/>
            <person name="Podicheti R."/>
            <person name="Zhao M."/>
            <person name="Scheffler B.E."/>
            <person name="Stack J.C."/>
            <person name="Feltus F.A."/>
            <person name="Mustiga G.M."/>
            <person name="Amores F."/>
            <person name="Phillips W."/>
            <person name="Marelli J.P."/>
            <person name="May G.D."/>
            <person name="Shapiro H."/>
            <person name="Ma J."/>
            <person name="Bustamante C.D."/>
            <person name="Schnell R.J."/>
            <person name="Main D."/>
            <person name="Gilbert D."/>
            <person name="Parida L."/>
            <person name="Kuhn D.N."/>
        </authorList>
    </citation>
    <scope>NUCLEOTIDE SEQUENCE [LARGE SCALE GENOMIC DNA]</scope>
    <source>
        <strain evidence="2">cv. Matina 1-6</strain>
    </source>
</reference>
<dbReference type="HOGENOM" id="CLU_2019413_0_0_1"/>